<keyword evidence="5" id="KW-1185">Reference proteome</keyword>
<dbReference type="Pfam" id="PF02481">
    <property type="entry name" value="DNA_processg_A"/>
    <property type="match status" value="1"/>
</dbReference>
<feature type="region of interest" description="Disordered" evidence="2">
    <location>
        <begin position="375"/>
        <end position="399"/>
    </location>
</feature>
<feature type="region of interest" description="Disordered" evidence="2">
    <location>
        <begin position="467"/>
        <end position="493"/>
    </location>
</feature>
<dbReference type="OrthoDB" id="9785707at2"/>
<organism evidence="4 5">
    <name type="scientific">Allochromatium palmeri</name>
    <dbReference type="NCBI Taxonomy" id="231048"/>
    <lineage>
        <taxon>Bacteria</taxon>
        <taxon>Pseudomonadati</taxon>
        <taxon>Pseudomonadota</taxon>
        <taxon>Gammaproteobacteria</taxon>
        <taxon>Chromatiales</taxon>
        <taxon>Chromatiaceae</taxon>
        <taxon>Allochromatium</taxon>
    </lineage>
</organism>
<dbReference type="RefSeq" id="WP_155451005.1">
    <property type="nucleotide sequence ID" value="NZ_WNKT01000041.1"/>
</dbReference>
<evidence type="ECO:0000259" key="3">
    <source>
        <dbReference type="Pfam" id="PF02481"/>
    </source>
</evidence>
<dbReference type="PANTHER" id="PTHR43022">
    <property type="entry name" value="PROTEIN SMF"/>
    <property type="match status" value="1"/>
</dbReference>
<dbReference type="PANTHER" id="PTHR43022:SF1">
    <property type="entry name" value="PROTEIN SMF"/>
    <property type="match status" value="1"/>
</dbReference>
<feature type="domain" description="Smf/DprA SLOG" evidence="3">
    <location>
        <begin position="98"/>
        <end position="303"/>
    </location>
</feature>
<sequence>MKPILSPNTQAILLLTAPLIAGRGTASSDLLSPGEYTRLARHLREIQHQPADLVSLDAVEILRACQPVIDESRMQRLLGRGFLLSQVIERWQARAIWVVSRADAEYPRRLKARLRENAPAVLYGCGDKDLLETGGLAVVGSRHVDDALLDDTISVGRLAARAGRMIVSGGAKGIDQAAMRGALEAGGKVCGVLADSLEKTAMNREHRNLLLNGQLVLISPYDPSARFNVGNAMQRNKLIYALAEASLVMNSDFKKGGTWAGAVEQLDKLKFVTVFVRSIGESSAGLDALRKKGAIPWPNPQDVDSFAEVFNVQVPSATVSPQVGFSLFDESQSADTTPKTTVLGNTTLVAKNEIEPLTPAEIVSDTLPLAAAPERHPSVESGAVASASETNEPPRPKLTPAELLFSSVQEAIENLLCKQMKDFEVAAALDVSNQQAKAWLQRLVEDGKVEKLNRPVRYVAKSQKSLFSDEAQESNGSNGSNQMRSRSNSFLGT</sequence>
<evidence type="ECO:0000313" key="4">
    <source>
        <dbReference type="EMBL" id="MTW22441.1"/>
    </source>
</evidence>
<dbReference type="InterPro" id="IPR003488">
    <property type="entry name" value="DprA"/>
</dbReference>
<evidence type="ECO:0000256" key="1">
    <source>
        <dbReference type="ARBA" id="ARBA00006525"/>
    </source>
</evidence>
<dbReference type="GO" id="GO:0009294">
    <property type="term" value="P:DNA-mediated transformation"/>
    <property type="evidence" value="ECO:0007669"/>
    <property type="project" value="InterPro"/>
</dbReference>
<evidence type="ECO:0000256" key="2">
    <source>
        <dbReference type="SAM" id="MobiDB-lite"/>
    </source>
</evidence>
<accession>A0A6N8EFL0</accession>
<dbReference type="InterPro" id="IPR057666">
    <property type="entry name" value="DrpA_SLOG"/>
</dbReference>
<dbReference type="AlphaFoldDB" id="A0A6N8EFL0"/>
<gene>
    <name evidence="4" type="ORF">GJ668_15300</name>
</gene>
<proteinExistence type="inferred from homology"/>
<comment type="caution">
    <text evidence="4">The sequence shown here is derived from an EMBL/GenBank/DDBJ whole genome shotgun (WGS) entry which is preliminary data.</text>
</comment>
<evidence type="ECO:0000313" key="5">
    <source>
        <dbReference type="Proteomes" id="UP000434044"/>
    </source>
</evidence>
<feature type="compositionally biased region" description="Low complexity" evidence="2">
    <location>
        <begin position="379"/>
        <end position="389"/>
    </location>
</feature>
<feature type="compositionally biased region" description="Polar residues" evidence="2">
    <location>
        <begin position="473"/>
        <end position="493"/>
    </location>
</feature>
<dbReference type="Proteomes" id="UP000434044">
    <property type="component" value="Unassembled WGS sequence"/>
</dbReference>
<comment type="similarity">
    <text evidence="1">Belongs to the DprA/Smf family.</text>
</comment>
<protein>
    <submittedName>
        <fullName evidence="4">DNA-processing protein DprA</fullName>
    </submittedName>
</protein>
<reference evidence="4 5" key="1">
    <citation type="submission" date="2019-11" db="EMBL/GenBank/DDBJ databases">
        <title>Whole-genome sequence of the anaerobic purple sulfur bacterium Allochromatium palmeri DSM 15591.</title>
        <authorList>
            <person name="Kyndt J.A."/>
            <person name="Meyer T.E."/>
        </authorList>
    </citation>
    <scope>NUCLEOTIDE SEQUENCE [LARGE SCALE GENOMIC DNA]</scope>
    <source>
        <strain evidence="4 5">DSM 15591</strain>
    </source>
</reference>
<dbReference type="EMBL" id="WNKT01000041">
    <property type="protein sequence ID" value="MTW22441.1"/>
    <property type="molecule type" value="Genomic_DNA"/>
</dbReference>
<name>A0A6N8EFL0_9GAMM</name>
<dbReference type="Gene3D" id="3.40.50.450">
    <property type="match status" value="1"/>
</dbReference>
<dbReference type="SUPFAM" id="SSF102405">
    <property type="entry name" value="MCP/YpsA-like"/>
    <property type="match status" value="1"/>
</dbReference>